<keyword evidence="5 11" id="KW-0812">Transmembrane</keyword>
<dbReference type="PANTHER" id="PTHR48063">
    <property type="entry name" value="LRR RECEPTOR-LIKE KINASE"/>
    <property type="match status" value="1"/>
</dbReference>
<dbReference type="EMBL" id="CP093351">
    <property type="protein sequence ID" value="WOH15583.1"/>
    <property type="molecule type" value="Genomic_DNA"/>
</dbReference>
<evidence type="ECO:0000256" key="2">
    <source>
        <dbReference type="ARBA" id="ARBA00009592"/>
    </source>
</evidence>
<dbReference type="InterPro" id="IPR001611">
    <property type="entry name" value="Leu-rich_rpt"/>
</dbReference>
<keyword evidence="9 11" id="KW-0472">Membrane</keyword>
<evidence type="ECO:0000256" key="8">
    <source>
        <dbReference type="ARBA" id="ARBA00022989"/>
    </source>
</evidence>
<evidence type="ECO:0000256" key="10">
    <source>
        <dbReference type="ARBA" id="ARBA00023180"/>
    </source>
</evidence>
<evidence type="ECO:0000256" key="3">
    <source>
        <dbReference type="ARBA" id="ARBA00022475"/>
    </source>
</evidence>
<evidence type="ECO:0000256" key="5">
    <source>
        <dbReference type="ARBA" id="ARBA00022692"/>
    </source>
</evidence>
<evidence type="ECO:0000256" key="7">
    <source>
        <dbReference type="ARBA" id="ARBA00022737"/>
    </source>
</evidence>
<evidence type="ECO:0000256" key="11">
    <source>
        <dbReference type="SAM" id="Phobius"/>
    </source>
</evidence>
<comment type="subcellular location">
    <subcellularLocation>
        <location evidence="1">Cell membrane</location>
        <topology evidence="1">Single-pass type I membrane protein</topology>
    </subcellularLocation>
</comment>
<dbReference type="GO" id="GO:0051707">
    <property type="term" value="P:response to other organism"/>
    <property type="evidence" value="ECO:0007669"/>
    <property type="project" value="UniProtKB-ARBA"/>
</dbReference>
<dbReference type="InterPro" id="IPR003591">
    <property type="entry name" value="Leu-rich_rpt_typical-subtyp"/>
</dbReference>
<evidence type="ECO:0000313" key="12">
    <source>
        <dbReference type="EMBL" id="WOH15583.1"/>
    </source>
</evidence>
<comment type="similarity">
    <text evidence="2">Belongs to the RLP family.</text>
</comment>
<evidence type="ECO:0000256" key="4">
    <source>
        <dbReference type="ARBA" id="ARBA00022614"/>
    </source>
</evidence>
<dbReference type="Proteomes" id="UP000077755">
    <property type="component" value="Chromosome 9"/>
</dbReference>
<evidence type="ECO:0000256" key="9">
    <source>
        <dbReference type="ARBA" id="ARBA00023136"/>
    </source>
</evidence>
<evidence type="ECO:0000256" key="6">
    <source>
        <dbReference type="ARBA" id="ARBA00022729"/>
    </source>
</evidence>
<gene>
    <name evidence="12" type="ORF">DCAR_0935125</name>
</gene>
<keyword evidence="8 11" id="KW-1133">Transmembrane helix</keyword>
<keyword evidence="7" id="KW-0677">Repeat</keyword>
<dbReference type="Gene3D" id="3.80.10.10">
    <property type="entry name" value="Ribonuclease Inhibitor"/>
    <property type="match status" value="1"/>
</dbReference>
<reference evidence="12" key="2">
    <citation type="submission" date="2022-03" db="EMBL/GenBank/DDBJ databases">
        <title>Draft title - Genomic analysis of global carrot germplasm unveils the trajectory of domestication and the origin of high carotenoid orange carrot.</title>
        <authorList>
            <person name="Iorizzo M."/>
            <person name="Ellison S."/>
            <person name="Senalik D."/>
            <person name="Macko-Podgorni A."/>
            <person name="Grzebelus D."/>
            <person name="Bostan H."/>
            <person name="Rolling W."/>
            <person name="Curaba J."/>
            <person name="Simon P."/>
        </authorList>
    </citation>
    <scope>NUCLEOTIDE SEQUENCE</scope>
    <source>
        <tissue evidence="12">Leaf</tissue>
    </source>
</reference>
<dbReference type="AlphaFoldDB" id="A0AAF0XWI4"/>
<proteinExistence type="inferred from homology"/>
<keyword evidence="3" id="KW-1003">Cell membrane</keyword>
<dbReference type="GO" id="GO:0005886">
    <property type="term" value="C:plasma membrane"/>
    <property type="evidence" value="ECO:0007669"/>
    <property type="project" value="UniProtKB-SubCell"/>
</dbReference>
<keyword evidence="13" id="KW-1185">Reference proteome</keyword>
<accession>A0AAF0XWI4</accession>
<dbReference type="GO" id="GO:0006952">
    <property type="term" value="P:defense response"/>
    <property type="evidence" value="ECO:0007669"/>
    <property type="project" value="UniProtKB-ARBA"/>
</dbReference>
<feature type="transmembrane region" description="Helical" evidence="11">
    <location>
        <begin position="540"/>
        <end position="559"/>
    </location>
</feature>
<protein>
    <submittedName>
        <fullName evidence="12">Uncharacterized protein</fullName>
    </submittedName>
</protein>
<dbReference type="InterPro" id="IPR046956">
    <property type="entry name" value="RLP23-like"/>
</dbReference>
<keyword evidence="6" id="KW-0732">Signal</keyword>
<dbReference type="PRINTS" id="PR00019">
    <property type="entry name" value="LEURICHRPT"/>
</dbReference>
<evidence type="ECO:0000313" key="13">
    <source>
        <dbReference type="Proteomes" id="UP000077755"/>
    </source>
</evidence>
<reference evidence="12" key="1">
    <citation type="journal article" date="2016" name="Nat. Genet.">
        <title>A high-quality carrot genome assembly provides new insights into carotenoid accumulation and asterid genome evolution.</title>
        <authorList>
            <person name="Iorizzo M."/>
            <person name="Ellison S."/>
            <person name="Senalik D."/>
            <person name="Zeng P."/>
            <person name="Satapoomin P."/>
            <person name="Huang J."/>
            <person name="Bowman M."/>
            <person name="Iovene M."/>
            <person name="Sanseverino W."/>
            <person name="Cavagnaro P."/>
            <person name="Yildiz M."/>
            <person name="Macko-Podgorni A."/>
            <person name="Moranska E."/>
            <person name="Grzebelus E."/>
            <person name="Grzebelus D."/>
            <person name="Ashrafi H."/>
            <person name="Zheng Z."/>
            <person name="Cheng S."/>
            <person name="Spooner D."/>
            <person name="Van Deynze A."/>
            <person name="Simon P."/>
        </authorList>
    </citation>
    <scope>NUCLEOTIDE SEQUENCE</scope>
    <source>
        <tissue evidence="12">Leaf</tissue>
    </source>
</reference>
<dbReference type="FunFam" id="3.80.10.10:FF:000111">
    <property type="entry name" value="LRR receptor-like serine/threonine-protein kinase ERECTA"/>
    <property type="match status" value="1"/>
</dbReference>
<dbReference type="SMART" id="SM00369">
    <property type="entry name" value="LRR_TYP"/>
    <property type="match status" value="6"/>
</dbReference>
<organism evidence="12 13">
    <name type="scientific">Daucus carota subsp. sativus</name>
    <name type="common">Carrot</name>
    <dbReference type="NCBI Taxonomy" id="79200"/>
    <lineage>
        <taxon>Eukaryota</taxon>
        <taxon>Viridiplantae</taxon>
        <taxon>Streptophyta</taxon>
        <taxon>Embryophyta</taxon>
        <taxon>Tracheophyta</taxon>
        <taxon>Spermatophyta</taxon>
        <taxon>Magnoliopsida</taxon>
        <taxon>eudicotyledons</taxon>
        <taxon>Gunneridae</taxon>
        <taxon>Pentapetalae</taxon>
        <taxon>asterids</taxon>
        <taxon>campanulids</taxon>
        <taxon>Apiales</taxon>
        <taxon>Apiaceae</taxon>
        <taxon>Apioideae</taxon>
        <taxon>Scandiceae</taxon>
        <taxon>Daucinae</taxon>
        <taxon>Daucus</taxon>
        <taxon>Daucus sect. Daucus</taxon>
    </lineage>
</organism>
<dbReference type="Pfam" id="PF00560">
    <property type="entry name" value="LRR_1"/>
    <property type="match status" value="7"/>
</dbReference>
<evidence type="ECO:0000256" key="1">
    <source>
        <dbReference type="ARBA" id="ARBA00004251"/>
    </source>
</evidence>
<dbReference type="InterPro" id="IPR032675">
    <property type="entry name" value="LRR_dom_sf"/>
</dbReference>
<dbReference type="FunFam" id="3.80.10.10:FF:000383">
    <property type="entry name" value="Leucine-rich repeat receptor protein kinase EMS1"/>
    <property type="match status" value="1"/>
</dbReference>
<keyword evidence="4" id="KW-0433">Leucine-rich repeat</keyword>
<name>A0AAF0XWI4_DAUCS</name>
<sequence>MYRRQGISDTIPTDWFSNLLSHAYLVYLSDNDINVEQLSSISAVPNGLQTLALSNTRLSGGFPLFLCNITSLRTLVLSNNYFTGELPQCLANLTQLRDLDVMNNNFSGTIHASLGSLRHLEYLNFHDNNFQRKLPLSFQNLTELVILDVGKNNLSDVLPSWTVEQLPGLRILILRSNKFYGKIPTNLCHDPAIQVLNFAHNQIVGNIPPCFGNFSTMITVNKSDDFYPYFPWRWAYSKMIIDDAKGHELNYTSGLELLHSIDLSNNNIDGEIPEELMDLRGLTSLKLAGNHLAGRIPERIGNLERLEFLDLSGNKLFGHIPQSLSNLDFLSHLNLSFNNLSGRLPTGNHIQTLYDLSINDGNNQLCGQPILEPCVGDTGSPDVPDDDECNSDSDEEHVWFYAGIGPESFRKSSVFCVTIADGGAAASNTDYVVCCLFGSKRMKQRKVNYKVHNSFKETTFDQDKISMDNLDWRQLSVKQSALEGAAILKTLTTGGNYLSNNLLSRNEKALADGIDMLSKHSSRVQISISRGYRKVSRGHGCMKGFAFIVIALGVGAAVFPPILDSFHWSSSCISSFQM</sequence>
<dbReference type="SUPFAM" id="SSF52047">
    <property type="entry name" value="RNI-like"/>
    <property type="match status" value="1"/>
</dbReference>
<dbReference type="PANTHER" id="PTHR48063:SF112">
    <property type="entry name" value="RECEPTOR LIKE PROTEIN 30-LIKE"/>
    <property type="match status" value="1"/>
</dbReference>
<keyword evidence="10" id="KW-0325">Glycoprotein</keyword>